<organism evidence="6">
    <name type="scientific">hydrothermal vent metagenome</name>
    <dbReference type="NCBI Taxonomy" id="652676"/>
    <lineage>
        <taxon>unclassified sequences</taxon>
        <taxon>metagenomes</taxon>
        <taxon>ecological metagenomes</taxon>
    </lineage>
</organism>
<feature type="region of interest" description="Disordered" evidence="4">
    <location>
        <begin position="1"/>
        <end position="22"/>
    </location>
</feature>
<comment type="similarity">
    <text evidence="1">Belongs to the pseudouridine synthase RluA family.</text>
</comment>
<dbReference type="GO" id="GO:0160140">
    <property type="term" value="F:23S rRNA pseudouridine(1911/1915/1917) synthase activity"/>
    <property type="evidence" value="ECO:0007669"/>
    <property type="project" value="UniProtKB-EC"/>
</dbReference>
<proteinExistence type="inferred from homology"/>
<evidence type="ECO:0000256" key="2">
    <source>
        <dbReference type="ARBA" id="ARBA00022884"/>
    </source>
</evidence>
<dbReference type="InterPro" id="IPR050188">
    <property type="entry name" value="RluA_PseudoU_synthase"/>
</dbReference>
<dbReference type="InterPro" id="IPR036986">
    <property type="entry name" value="S4_RNA-bd_sf"/>
</dbReference>
<dbReference type="InterPro" id="IPR006224">
    <property type="entry name" value="PsdUridine_synth_RluA-like_CS"/>
</dbReference>
<dbReference type="NCBIfam" id="NF008385">
    <property type="entry name" value="PRK11180.1"/>
    <property type="match status" value="1"/>
</dbReference>
<evidence type="ECO:0000256" key="1">
    <source>
        <dbReference type="ARBA" id="ARBA00010876"/>
    </source>
</evidence>
<dbReference type="PROSITE" id="PS01129">
    <property type="entry name" value="PSI_RLU"/>
    <property type="match status" value="1"/>
</dbReference>
<dbReference type="Pfam" id="PF01479">
    <property type="entry name" value="S4"/>
    <property type="match status" value="1"/>
</dbReference>
<dbReference type="EC" id="5.4.99.23" evidence="6"/>
<sequence length="337" mass="37411">MMTDITPEHETHATGDNEGHMDGSRLEAEITESLDGSRLDQALARLFSQYSRSRLQQWIRAGHVQVDNKVLRAKDKVTAGQRIVLQAQTEAEGQWQAEVIELSIVYADESLIIINKPAGMVVHPAAGNPSGTLLNALLNYAPELESIPRAGIVHRLDKDTSGVLVVARTLEAHKNLVEQLQARAFEREYIAVINGVLTAGGSVDAPIGRHPQQRVKMAVVDHGKPAVTHYRVEQRFRGHSAVKVNLETGRTHQIRVHMAHIHHPLIGDPVYGGRFKLPAGCSDELIAELKNFKRQALHARYLGLEHPVSHETMGWRIELPADMQHLLTVLEQDAGRE</sequence>
<dbReference type="InterPro" id="IPR020103">
    <property type="entry name" value="PsdUridine_synth_cat_dom_sf"/>
</dbReference>
<dbReference type="SUPFAM" id="SSF55174">
    <property type="entry name" value="Alpha-L RNA-binding motif"/>
    <property type="match status" value="1"/>
</dbReference>
<evidence type="ECO:0000256" key="3">
    <source>
        <dbReference type="ARBA" id="ARBA00023235"/>
    </source>
</evidence>
<dbReference type="SMART" id="SM00363">
    <property type="entry name" value="S4"/>
    <property type="match status" value="1"/>
</dbReference>
<dbReference type="PROSITE" id="PS50889">
    <property type="entry name" value="S4"/>
    <property type="match status" value="1"/>
</dbReference>
<feature type="domain" description="RNA-binding S4" evidence="5">
    <location>
        <begin position="37"/>
        <end position="94"/>
    </location>
</feature>
<dbReference type="SUPFAM" id="SSF55120">
    <property type="entry name" value="Pseudouridine synthase"/>
    <property type="match status" value="1"/>
</dbReference>
<dbReference type="GO" id="GO:0003723">
    <property type="term" value="F:RNA binding"/>
    <property type="evidence" value="ECO:0007669"/>
    <property type="project" value="UniProtKB-KW"/>
</dbReference>
<keyword evidence="3 6" id="KW-0413">Isomerase</keyword>
<evidence type="ECO:0000313" key="6">
    <source>
        <dbReference type="EMBL" id="VAW95278.1"/>
    </source>
</evidence>
<dbReference type="AlphaFoldDB" id="A0A3B0ZP84"/>
<accession>A0A3B0ZP84</accession>
<dbReference type="CDD" id="cd00165">
    <property type="entry name" value="S4"/>
    <property type="match status" value="1"/>
</dbReference>
<dbReference type="InterPro" id="IPR002942">
    <property type="entry name" value="S4_RNA-bd"/>
</dbReference>
<gene>
    <name evidence="6" type="ORF">MNBD_GAMMA21-1435</name>
</gene>
<dbReference type="Gene3D" id="3.10.290.10">
    <property type="entry name" value="RNA-binding S4 domain"/>
    <property type="match status" value="1"/>
</dbReference>
<dbReference type="InterPro" id="IPR006225">
    <property type="entry name" value="PsdUridine_synth_RluC/D"/>
</dbReference>
<dbReference type="NCBIfam" id="TIGR00005">
    <property type="entry name" value="rluA_subfam"/>
    <property type="match status" value="1"/>
</dbReference>
<name>A0A3B0ZP84_9ZZZZ</name>
<dbReference type="FunFam" id="3.30.2350.10:FF:000006">
    <property type="entry name" value="Pseudouridine synthase"/>
    <property type="match status" value="1"/>
</dbReference>
<dbReference type="PANTHER" id="PTHR21600:SF44">
    <property type="entry name" value="RIBOSOMAL LARGE SUBUNIT PSEUDOURIDINE SYNTHASE D"/>
    <property type="match status" value="1"/>
</dbReference>
<dbReference type="CDD" id="cd02869">
    <property type="entry name" value="PseudoU_synth_RluA_like"/>
    <property type="match status" value="1"/>
</dbReference>
<evidence type="ECO:0000256" key="4">
    <source>
        <dbReference type="SAM" id="MobiDB-lite"/>
    </source>
</evidence>
<dbReference type="PANTHER" id="PTHR21600">
    <property type="entry name" value="MITOCHONDRIAL RNA PSEUDOURIDINE SYNTHASE"/>
    <property type="match status" value="1"/>
</dbReference>
<protein>
    <submittedName>
        <fullName evidence="6">Ribosomal large subunit pseudouridine synthase D</fullName>
        <ecNumber evidence="6">5.4.99.23</ecNumber>
    </submittedName>
</protein>
<dbReference type="Gene3D" id="3.30.2350.10">
    <property type="entry name" value="Pseudouridine synthase"/>
    <property type="match status" value="1"/>
</dbReference>
<reference evidence="6" key="1">
    <citation type="submission" date="2018-06" db="EMBL/GenBank/DDBJ databases">
        <authorList>
            <person name="Zhirakovskaya E."/>
        </authorList>
    </citation>
    <scope>NUCLEOTIDE SEQUENCE</scope>
</reference>
<keyword evidence="2" id="KW-0694">RNA-binding</keyword>
<evidence type="ECO:0000259" key="5">
    <source>
        <dbReference type="SMART" id="SM00363"/>
    </source>
</evidence>
<dbReference type="InterPro" id="IPR006145">
    <property type="entry name" value="PsdUridine_synth_RsuA/RluA"/>
</dbReference>
<dbReference type="EMBL" id="UOFR01000032">
    <property type="protein sequence ID" value="VAW95278.1"/>
    <property type="molecule type" value="Genomic_DNA"/>
</dbReference>
<dbReference type="Pfam" id="PF00849">
    <property type="entry name" value="PseudoU_synth_2"/>
    <property type="match status" value="1"/>
</dbReference>
<dbReference type="GO" id="GO:0000455">
    <property type="term" value="P:enzyme-directed rRNA pseudouridine synthesis"/>
    <property type="evidence" value="ECO:0007669"/>
    <property type="project" value="TreeGrafter"/>
</dbReference>